<keyword evidence="9" id="KW-0479">Metal-binding</keyword>
<dbReference type="Gene3D" id="3.30.930.10">
    <property type="entry name" value="Bira Bifunctional Protein, Domain 2"/>
    <property type="match status" value="1"/>
</dbReference>
<reference evidence="19" key="1">
    <citation type="submission" date="2018-05" db="EMBL/GenBank/DDBJ databases">
        <authorList>
            <person name="Lanie J.A."/>
            <person name="Ng W.-L."/>
            <person name="Kazmierczak K.M."/>
            <person name="Andrzejewski T.M."/>
            <person name="Davidsen T.M."/>
            <person name="Wayne K.J."/>
            <person name="Tettelin H."/>
            <person name="Glass J.I."/>
            <person name="Rusch D."/>
            <person name="Podicherti R."/>
            <person name="Tsui H.-C.T."/>
            <person name="Winkler M.E."/>
        </authorList>
    </citation>
    <scope>NUCLEOTIDE SEQUENCE</scope>
</reference>
<comment type="similarity">
    <text evidence="3">Belongs to the class-II aminoacyl-tRNA synthetase family. Phe-tRNA synthetase alpha subunit type 1 subfamily.</text>
</comment>
<keyword evidence="17" id="KW-0175">Coiled coil</keyword>
<feature type="coiled-coil region" evidence="17">
    <location>
        <begin position="57"/>
        <end position="84"/>
    </location>
</feature>
<keyword evidence="8" id="KW-0436">Ligase</keyword>
<comment type="subunit">
    <text evidence="4">Tetramer of two alpha and two beta subunits.</text>
</comment>
<dbReference type="HAMAP" id="MF_00281">
    <property type="entry name" value="Phe_tRNA_synth_alpha1"/>
    <property type="match status" value="1"/>
</dbReference>
<keyword evidence="10" id="KW-0547">Nucleotide-binding</keyword>
<dbReference type="GO" id="GO:0006432">
    <property type="term" value="P:phenylalanyl-tRNA aminoacylation"/>
    <property type="evidence" value="ECO:0007669"/>
    <property type="project" value="InterPro"/>
</dbReference>
<dbReference type="AlphaFoldDB" id="A0A381P1V2"/>
<dbReference type="InterPro" id="IPR004188">
    <property type="entry name" value="Phe-tRNA_ligase_II_N"/>
</dbReference>
<organism evidence="19">
    <name type="scientific">marine metagenome</name>
    <dbReference type="NCBI Taxonomy" id="408172"/>
    <lineage>
        <taxon>unclassified sequences</taxon>
        <taxon>metagenomes</taxon>
        <taxon>ecological metagenomes</taxon>
    </lineage>
</organism>
<proteinExistence type="inferred from homology"/>
<sequence length="351" mass="39277">MTPQPDIDTTRKAFQADLAVVETEEGLQTVRDRYLSRKRGAIAALMKSMADADPVDRPALGKEANALKQEIEQAITEKREAITASTHPIGGIDVTLPGRELSFGRRHPLTLIREQVVSLFEAMGFEILQGPQGEDDYHNFEALNMPVDHPARDMQDTFYLEGSMPASDPSEPPATLLRTHTSGMQIRYMESHEPPVRIIAPGLVYRRDTPDLTHSPMFMQVEGLLVGEGITMADLKGTLVSFLRAFFDADTRVEFRPSFFPYTEPSAEVFISCVFCDGHGCAVCKETGWLEILGCGMVHPAVFEAVGYDPERYTGWAFGLGIDRVALLKYRVEDIRLFYSNDLRLLEQFPQ</sequence>
<dbReference type="SUPFAM" id="SSF46589">
    <property type="entry name" value="tRNA-binding arm"/>
    <property type="match status" value="1"/>
</dbReference>
<evidence type="ECO:0000256" key="12">
    <source>
        <dbReference type="ARBA" id="ARBA00022842"/>
    </source>
</evidence>
<evidence type="ECO:0000256" key="15">
    <source>
        <dbReference type="ARBA" id="ARBA00030612"/>
    </source>
</evidence>
<dbReference type="NCBIfam" id="TIGR00468">
    <property type="entry name" value="pheS"/>
    <property type="match status" value="1"/>
</dbReference>
<evidence type="ECO:0000313" key="19">
    <source>
        <dbReference type="EMBL" id="SUZ60477.1"/>
    </source>
</evidence>
<dbReference type="PANTHER" id="PTHR11538:SF41">
    <property type="entry name" value="PHENYLALANINE--TRNA LIGASE, MITOCHONDRIAL"/>
    <property type="match status" value="1"/>
</dbReference>
<evidence type="ECO:0000256" key="1">
    <source>
        <dbReference type="ARBA" id="ARBA00001946"/>
    </source>
</evidence>
<evidence type="ECO:0000256" key="8">
    <source>
        <dbReference type="ARBA" id="ARBA00022598"/>
    </source>
</evidence>
<feature type="domain" description="Aminoacyl-transfer RNA synthetases class-II family profile" evidence="18">
    <location>
        <begin position="112"/>
        <end position="350"/>
    </location>
</feature>
<comment type="cofactor">
    <cofactor evidence="1">
        <name>Mg(2+)</name>
        <dbReference type="ChEBI" id="CHEBI:18420"/>
    </cofactor>
</comment>
<dbReference type="GO" id="GO:0046872">
    <property type="term" value="F:metal ion binding"/>
    <property type="evidence" value="ECO:0007669"/>
    <property type="project" value="UniProtKB-KW"/>
</dbReference>
<dbReference type="InterPro" id="IPR022911">
    <property type="entry name" value="Phe_tRNA_ligase_alpha1_bac"/>
</dbReference>
<evidence type="ECO:0000256" key="2">
    <source>
        <dbReference type="ARBA" id="ARBA00004496"/>
    </source>
</evidence>
<dbReference type="InterPro" id="IPR010978">
    <property type="entry name" value="tRNA-bd_arm"/>
</dbReference>
<protein>
    <recommendedName>
        <fullName evidence="6">Phenylalanine--tRNA ligase alpha subunit</fullName>
        <ecNumber evidence="5">6.1.1.20</ecNumber>
    </recommendedName>
    <alternativeName>
        <fullName evidence="15">Phenylalanyl-tRNA synthetase alpha subunit</fullName>
    </alternativeName>
</protein>
<evidence type="ECO:0000256" key="11">
    <source>
        <dbReference type="ARBA" id="ARBA00022840"/>
    </source>
</evidence>
<gene>
    <name evidence="19" type="ORF">METZ01_LOCUS13331</name>
</gene>
<dbReference type="GO" id="GO:0004826">
    <property type="term" value="F:phenylalanine-tRNA ligase activity"/>
    <property type="evidence" value="ECO:0007669"/>
    <property type="project" value="UniProtKB-EC"/>
</dbReference>
<dbReference type="InterPro" id="IPR002319">
    <property type="entry name" value="Phenylalanyl-tRNA_Synthase"/>
</dbReference>
<comment type="subcellular location">
    <subcellularLocation>
        <location evidence="2">Cytoplasm</location>
    </subcellularLocation>
</comment>
<accession>A0A381P1V2</accession>
<dbReference type="EMBL" id="UINC01000745">
    <property type="protein sequence ID" value="SUZ60477.1"/>
    <property type="molecule type" value="Genomic_DNA"/>
</dbReference>
<evidence type="ECO:0000256" key="13">
    <source>
        <dbReference type="ARBA" id="ARBA00022917"/>
    </source>
</evidence>
<evidence type="ECO:0000256" key="6">
    <source>
        <dbReference type="ARBA" id="ARBA00015409"/>
    </source>
</evidence>
<evidence type="ECO:0000256" key="17">
    <source>
        <dbReference type="SAM" id="Coils"/>
    </source>
</evidence>
<keyword evidence="12" id="KW-0460">Magnesium</keyword>
<evidence type="ECO:0000256" key="14">
    <source>
        <dbReference type="ARBA" id="ARBA00023146"/>
    </source>
</evidence>
<evidence type="ECO:0000256" key="16">
    <source>
        <dbReference type="ARBA" id="ARBA00049255"/>
    </source>
</evidence>
<keyword evidence="13" id="KW-0648">Protein biosynthesis</keyword>
<comment type="catalytic activity">
    <reaction evidence="16">
        <text>tRNA(Phe) + L-phenylalanine + ATP = L-phenylalanyl-tRNA(Phe) + AMP + diphosphate + H(+)</text>
        <dbReference type="Rhea" id="RHEA:19413"/>
        <dbReference type="Rhea" id="RHEA-COMP:9668"/>
        <dbReference type="Rhea" id="RHEA-COMP:9699"/>
        <dbReference type="ChEBI" id="CHEBI:15378"/>
        <dbReference type="ChEBI" id="CHEBI:30616"/>
        <dbReference type="ChEBI" id="CHEBI:33019"/>
        <dbReference type="ChEBI" id="CHEBI:58095"/>
        <dbReference type="ChEBI" id="CHEBI:78442"/>
        <dbReference type="ChEBI" id="CHEBI:78531"/>
        <dbReference type="ChEBI" id="CHEBI:456215"/>
        <dbReference type="EC" id="6.1.1.20"/>
    </reaction>
</comment>
<evidence type="ECO:0000256" key="3">
    <source>
        <dbReference type="ARBA" id="ARBA00010207"/>
    </source>
</evidence>
<dbReference type="PROSITE" id="PS50862">
    <property type="entry name" value="AA_TRNA_LIGASE_II"/>
    <property type="match status" value="1"/>
</dbReference>
<dbReference type="GO" id="GO:0005524">
    <property type="term" value="F:ATP binding"/>
    <property type="evidence" value="ECO:0007669"/>
    <property type="project" value="UniProtKB-KW"/>
</dbReference>
<name>A0A381P1V2_9ZZZZ</name>
<evidence type="ECO:0000256" key="7">
    <source>
        <dbReference type="ARBA" id="ARBA00022490"/>
    </source>
</evidence>
<dbReference type="PANTHER" id="PTHR11538">
    <property type="entry name" value="PHENYLALANYL-TRNA SYNTHETASE"/>
    <property type="match status" value="1"/>
</dbReference>
<evidence type="ECO:0000256" key="4">
    <source>
        <dbReference type="ARBA" id="ARBA00011209"/>
    </source>
</evidence>
<keyword evidence="11" id="KW-0067">ATP-binding</keyword>
<evidence type="ECO:0000256" key="9">
    <source>
        <dbReference type="ARBA" id="ARBA00022723"/>
    </source>
</evidence>
<dbReference type="InterPro" id="IPR004529">
    <property type="entry name" value="Phe-tRNA-synth_IIc_asu"/>
</dbReference>
<dbReference type="SUPFAM" id="SSF55681">
    <property type="entry name" value="Class II aaRS and biotin synthetases"/>
    <property type="match status" value="1"/>
</dbReference>
<dbReference type="InterPro" id="IPR045864">
    <property type="entry name" value="aa-tRNA-synth_II/BPL/LPL"/>
</dbReference>
<dbReference type="GO" id="GO:0005737">
    <property type="term" value="C:cytoplasm"/>
    <property type="evidence" value="ECO:0007669"/>
    <property type="project" value="UniProtKB-SubCell"/>
</dbReference>
<dbReference type="InterPro" id="IPR006195">
    <property type="entry name" value="aa-tRNA-synth_II"/>
</dbReference>
<dbReference type="Pfam" id="PF02912">
    <property type="entry name" value="Phe_tRNA-synt_N"/>
    <property type="match status" value="1"/>
</dbReference>
<evidence type="ECO:0000256" key="10">
    <source>
        <dbReference type="ARBA" id="ARBA00022741"/>
    </source>
</evidence>
<keyword evidence="14" id="KW-0030">Aminoacyl-tRNA synthetase</keyword>
<evidence type="ECO:0000259" key="18">
    <source>
        <dbReference type="PROSITE" id="PS50862"/>
    </source>
</evidence>
<keyword evidence="7" id="KW-0963">Cytoplasm</keyword>
<dbReference type="CDD" id="cd00496">
    <property type="entry name" value="PheRS_alpha_core"/>
    <property type="match status" value="1"/>
</dbReference>
<evidence type="ECO:0000256" key="5">
    <source>
        <dbReference type="ARBA" id="ARBA00012814"/>
    </source>
</evidence>
<dbReference type="GO" id="GO:0000049">
    <property type="term" value="F:tRNA binding"/>
    <property type="evidence" value="ECO:0007669"/>
    <property type="project" value="InterPro"/>
</dbReference>
<dbReference type="EC" id="6.1.1.20" evidence="5"/>
<dbReference type="Pfam" id="PF01409">
    <property type="entry name" value="tRNA-synt_2d"/>
    <property type="match status" value="1"/>
</dbReference>